<keyword evidence="5" id="KW-1015">Disulfide bond</keyword>
<dbReference type="PRINTS" id="PR00162">
    <property type="entry name" value="RIESKE"/>
</dbReference>
<keyword evidence="4" id="KW-0411">Iron-sulfur</keyword>
<keyword evidence="1" id="KW-0001">2Fe-2S</keyword>
<feature type="transmembrane region" description="Helical" evidence="8">
    <location>
        <begin position="31"/>
        <end position="51"/>
    </location>
</feature>
<feature type="region of interest" description="Disordered" evidence="7">
    <location>
        <begin position="1"/>
        <end position="20"/>
    </location>
</feature>
<dbReference type="Gene3D" id="2.102.10.10">
    <property type="entry name" value="Rieske [2Fe-2S] iron-sulphur domain"/>
    <property type="match status" value="1"/>
</dbReference>
<keyword evidence="3" id="KW-0408">Iron</keyword>
<dbReference type="InterPro" id="IPR014349">
    <property type="entry name" value="Rieske_Fe-S_prot"/>
</dbReference>
<evidence type="ECO:0000256" key="5">
    <source>
        <dbReference type="ARBA" id="ARBA00023157"/>
    </source>
</evidence>
<dbReference type="PROSITE" id="PS51296">
    <property type="entry name" value="RIESKE"/>
    <property type="match status" value="1"/>
</dbReference>
<feature type="domain" description="Rieske" evidence="9">
    <location>
        <begin position="56"/>
        <end position="136"/>
    </location>
</feature>
<protein>
    <recommendedName>
        <fullName evidence="9">Rieske domain-containing protein</fullName>
    </recommendedName>
</protein>
<organism evidence="10">
    <name type="scientific">hydrothermal vent metagenome</name>
    <dbReference type="NCBI Taxonomy" id="652676"/>
    <lineage>
        <taxon>unclassified sequences</taxon>
        <taxon>metagenomes</taxon>
        <taxon>ecological metagenomes</taxon>
    </lineage>
</organism>
<evidence type="ECO:0000256" key="3">
    <source>
        <dbReference type="ARBA" id="ARBA00023004"/>
    </source>
</evidence>
<evidence type="ECO:0000256" key="8">
    <source>
        <dbReference type="SAM" id="Phobius"/>
    </source>
</evidence>
<dbReference type="CDD" id="cd03467">
    <property type="entry name" value="Rieske"/>
    <property type="match status" value="1"/>
</dbReference>
<feature type="compositionally biased region" description="Basic residues" evidence="7">
    <location>
        <begin position="1"/>
        <end position="14"/>
    </location>
</feature>
<keyword evidence="8" id="KW-1133">Transmembrane helix</keyword>
<dbReference type="Pfam" id="PF00355">
    <property type="entry name" value="Rieske"/>
    <property type="match status" value="1"/>
</dbReference>
<reference evidence="10" key="1">
    <citation type="submission" date="2018-06" db="EMBL/GenBank/DDBJ databases">
        <authorList>
            <person name="Zhirakovskaya E."/>
        </authorList>
    </citation>
    <scope>NUCLEOTIDE SEQUENCE</scope>
</reference>
<evidence type="ECO:0000313" key="10">
    <source>
        <dbReference type="EMBL" id="VAW42195.1"/>
    </source>
</evidence>
<keyword evidence="8" id="KW-0812">Transmembrane</keyword>
<dbReference type="EMBL" id="UOEX01000423">
    <property type="protein sequence ID" value="VAW42195.1"/>
    <property type="molecule type" value="Genomic_DNA"/>
</dbReference>
<dbReference type="InterPro" id="IPR005805">
    <property type="entry name" value="Rieske_Fe-S_prot_C"/>
</dbReference>
<dbReference type="PANTHER" id="PTHR10134">
    <property type="entry name" value="CYTOCHROME B-C1 COMPLEX SUBUNIT RIESKE, MITOCHONDRIAL"/>
    <property type="match status" value="1"/>
</dbReference>
<dbReference type="GO" id="GO:0046872">
    <property type="term" value="F:metal ion binding"/>
    <property type="evidence" value="ECO:0007669"/>
    <property type="project" value="UniProtKB-KW"/>
</dbReference>
<evidence type="ECO:0000256" key="7">
    <source>
        <dbReference type="SAM" id="MobiDB-lite"/>
    </source>
</evidence>
<keyword evidence="2" id="KW-0479">Metal-binding</keyword>
<dbReference type="InterPro" id="IPR036922">
    <property type="entry name" value="Rieske_2Fe-2S_sf"/>
</dbReference>
<evidence type="ECO:0000256" key="6">
    <source>
        <dbReference type="ARBA" id="ARBA00034078"/>
    </source>
</evidence>
<keyword evidence="8" id="KW-0472">Membrane</keyword>
<name>A0A3B0VF72_9ZZZZ</name>
<evidence type="ECO:0000256" key="2">
    <source>
        <dbReference type="ARBA" id="ARBA00022723"/>
    </source>
</evidence>
<proteinExistence type="predicted"/>
<evidence type="ECO:0000259" key="9">
    <source>
        <dbReference type="PROSITE" id="PS51296"/>
    </source>
</evidence>
<accession>A0A3B0VF72</accession>
<comment type="cofactor">
    <cofactor evidence="6">
        <name>[2Fe-2S] cluster</name>
        <dbReference type="ChEBI" id="CHEBI:190135"/>
    </cofactor>
</comment>
<gene>
    <name evidence="10" type="ORF">MNBD_DELTA03-1369</name>
</gene>
<dbReference type="GO" id="GO:0051537">
    <property type="term" value="F:2 iron, 2 sulfur cluster binding"/>
    <property type="evidence" value="ECO:0007669"/>
    <property type="project" value="UniProtKB-KW"/>
</dbReference>
<dbReference type="InterPro" id="IPR017941">
    <property type="entry name" value="Rieske_2Fe-2S"/>
</dbReference>
<evidence type="ECO:0000256" key="4">
    <source>
        <dbReference type="ARBA" id="ARBA00023014"/>
    </source>
</evidence>
<dbReference type="SUPFAM" id="SSF50022">
    <property type="entry name" value="ISP domain"/>
    <property type="match status" value="1"/>
</dbReference>
<dbReference type="GO" id="GO:0016020">
    <property type="term" value="C:membrane"/>
    <property type="evidence" value="ECO:0007669"/>
    <property type="project" value="InterPro"/>
</dbReference>
<evidence type="ECO:0000256" key="1">
    <source>
        <dbReference type="ARBA" id="ARBA00022714"/>
    </source>
</evidence>
<dbReference type="AlphaFoldDB" id="A0A3B0VF72"/>
<sequence>MPKNIKQKKQKKRKNPDLNRRRLLGGSGKGIWYLALLGIFYPLLRFVNFAIPKKPRKVRVETDIPPGGFYIGADFVVFANAKKVWAVSRTCTHLGCKLAYNETKRELICPCHHSIFSKAGKRLAGPAKLDLPRYKVNKTANKPGYVVII</sequence>